<gene>
    <name evidence="2" type="ORF">Bxe_A3420</name>
</gene>
<dbReference type="KEGG" id="bxe:Bxe_A3420"/>
<reference evidence="2 3" key="1">
    <citation type="journal article" date="2006" name="Proc. Natl. Acad. Sci. U.S.A.">
        <title>Burkholderia xenovorans LB400 harbors a multi-replicon, 9.73-Mbp genome shaped for versatility.</title>
        <authorList>
            <person name="Chain P.S."/>
            <person name="Denef V.J."/>
            <person name="Konstantinidis K.T."/>
            <person name="Vergez L.M."/>
            <person name="Agullo L."/>
            <person name="Reyes V.L."/>
            <person name="Hauser L."/>
            <person name="Cordova M."/>
            <person name="Gomez L."/>
            <person name="Gonzalez M."/>
            <person name="Land M."/>
            <person name="Lao V."/>
            <person name="Larimer F."/>
            <person name="LiPuma J.J."/>
            <person name="Mahenthiralingam E."/>
            <person name="Malfatti S.A."/>
            <person name="Marx C.J."/>
            <person name="Parnell J.J."/>
            <person name="Ramette A."/>
            <person name="Richardson P."/>
            <person name="Seeger M."/>
            <person name="Smith D."/>
            <person name="Spilker T."/>
            <person name="Sul W.J."/>
            <person name="Tsoi T.V."/>
            <person name="Ulrich L.E."/>
            <person name="Zhulin I.B."/>
            <person name="Tiedje J.M."/>
        </authorList>
    </citation>
    <scope>NUCLEOTIDE SEQUENCE [LARGE SCALE GENOMIC DNA]</scope>
    <source>
        <strain evidence="2 3">LB400</strain>
    </source>
</reference>
<feature type="transmembrane region" description="Helical" evidence="1">
    <location>
        <begin position="20"/>
        <end position="40"/>
    </location>
</feature>
<evidence type="ECO:0000313" key="3">
    <source>
        <dbReference type="Proteomes" id="UP000001817"/>
    </source>
</evidence>
<dbReference type="Proteomes" id="UP000001817">
    <property type="component" value="Chromosome 1"/>
</dbReference>
<dbReference type="AlphaFoldDB" id="Q143C4"/>
<keyword evidence="1" id="KW-1133">Transmembrane helix</keyword>
<evidence type="ECO:0000313" key="2">
    <source>
        <dbReference type="EMBL" id="ABE29565.1"/>
    </source>
</evidence>
<feature type="transmembrane region" description="Helical" evidence="1">
    <location>
        <begin position="52"/>
        <end position="74"/>
    </location>
</feature>
<dbReference type="eggNOG" id="ENOG50316ZB">
    <property type="taxonomic scope" value="Bacteria"/>
</dbReference>
<keyword evidence="1" id="KW-0812">Transmembrane</keyword>
<keyword evidence="3" id="KW-1185">Reference proteome</keyword>
<name>Q143C4_PARXL</name>
<keyword evidence="1" id="KW-0472">Membrane</keyword>
<evidence type="ECO:0000256" key="1">
    <source>
        <dbReference type="SAM" id="Phobius"/>
    </source>
</evidence>
<proteinExistence type="predicted"/>
<dbReference type="EMBL" id="CP000270">
    <property type="protein sequence ID" value="ABE29565.1"/>
    <property type="molecule type" value="Genomic_DNA"/>
</dbReference>
<sequence>MPILDSNNPMASREAHMNVHLHNADIVMIIALALLCSLLLALRFRPATWKGIVVEALAANAAAIAAVVAFEMLLA</sequence>
<protein>
    <submittedName>
        <fullName evidence="2">Uncharacterized protein</fullName>
    </submittedName>
</protein>
<accession>Q143C4</accession>
<organism evidence="2 3">
    <name type="scientific">Paraburkholderia xenovorans (strain LB400)</name>
    <dbReference type="NCBI Taxonomy" id="266265"/>
    <lineage>
        <taxon>Bacteria</taxon>
        <taxon>Pseudomonadati</taxon>
        <taxon>Pseudomonadota</taxon>
        <taxon>Betaproteobacteria</taxon>
        <taxon>Burkholderiales</taxon>
        <taxon>Burkholderiaceae</taxon>
        <taxon>Paraburkholderia</taxon>
    </lineage>
</organism>